<protein>
    <submittedName>
        <fullName evidence="10">tRNA epoxyqueuosine(34) reductase QueG</fullName>
    </submittedName>
</protein>
<evidence type="ECO:0000256" key="1">
    <source>
        <dbReference type="ARBA" id="ARBA00022485"/>
    </source>
</evidence>
<dbReference type="PROSITE" id="PS00198">
    <property type="entry name" value="4FE4S_FER_1"/>
    <property type="match status" value="1"/>
</dbReference>
<evidence type="ECO:0000256" key="7">
    <source>
        <dbReference type="ARBA" id="ARBA00023004"/>
    </source>
</evidence>
<dbReference type="SUPFAM" id="SSF54862">
    <property type="entry name" value="4Fe-4S ferredoxins"/>
    <property type="match status" value="1"/>
</dbReference>
<evidence type="ECO:0000256" key="5">
    <source>
        <dbReference type="ARBA" id="ARBA00022785"/>
    </source>
</evidence>
<evidence type="ECO:0000256" key="8">
    <source>
        <dbReference type="ARBA" id="ARBA00023014"/>
    </source>
</evidence>
<keyword evidence="1" id="KW-0004">4Fe-4S</keyword>
<keyword evidence="8" id="KW-0411">Iron-sulfur</keyword>
<dbReference type="InterPro" id="IPR017900">
    <property type="entry name" value="4Fe4S_Fe_S_CS"/>
</dbReference>
<organism evidence="10 11">
    <name type="scientific">Candidatus Kerfeldbacteria bacterium RIFOXYB2_FULL_38_14</name>
    <dbReference type="NCBI Taxonomy" id="1798547"/>
    <lineage>
        <taxon>Bacteria</taxon>
        <taxon>Candidatus Kerfeldiibacteriota</taxon>
    </lineage>
</organism>
<feature type="domain" description="4Fe-4S ferredoxin-type" evidence="9">
    <location>
        <begin position="164"/>
        <end position="194"/>
    </location>
</feature>
<keyword evidence="6" id="KW-0560">Oxidoreductase</keyword>
<dbReference type="GO" id="GO:0008616">
    <property type="term" value="P:tRNA queuosine(34) biosynthetic process"/>
    <property type="evidence" value="ECO:0007669"/>
    <property type="project" value="UniProtKB-KW"/>
</dbReference>
<reference evidence="10 11" key="1">
    <citation type="journal article" date="2016" name="Nat. Commun.">
        <title>Thousands of microbial genomes shed light on interconnected biogeochemical processes in an aquifer system.</title>
        <authorList>
            <person name="Anantharaman K."/>
            <person name="Brown C.T."/>
            <person name="Hug L.A."/>
            <person name="Sharon I."/>
            <person name="Castelle C.J."/>
            <person name="Probst A.J."/>
            <person name="Thomas B.C."/>
            <person name="Singh A."/>
            <person name="Wilkins M.J."/>
            <person name="Karaoz U."/>
            <person name="Brodie E.L."/>
            <person name="Williams K.H."/>
            <person name="Hubbard S.S."/>
            <person name="Banfield J.F."/>
        </authorList>
    </citation>
    <scope>NUCLEOTIDE SEQUENCE [LARGE SCALE GENOMIC DNA]</scope>
</reference>
<accession>A0A1G2BGG9</accession>
<gene>
    <name evidence="10" type="ORF">A2319_03785</name>
</gene>
<dbReference type="Gene3D" id="3.30.70.20">
    <property type="match status" value="1"/>
</dbReference>
<dbReference type="PANTHER" id="PTHR30002:SF4">
    <property type="entry name" value="EPOXYQUEUOSINE REDUCTASE"/>
    <property type="match status" value="1"/>
</dbReference>
<dbReference type="PANTHER" id="PTHR30002">
    <property type="entry name" value="EPOXYQUEUOSINE REDUCTASE"/>
    <property type="match status" value="1"/>
</dbReference>
<proteinExistence type="predicted"/>
<evidence type="ECO:0000256" key="2">
    <source>
        <dbReference type="ARBA" id="ARBA00022490"/>
    </source>
</evidence>
<dbReference type="GO" id="GO:0051539">
    <property type="term" value="F:4 iron, 4 sulfur cluster binding"/>
    <property type="evidence" value="ECO:0007669"/>
    <property type="project" value="UniProtKB-KW"/>
</dbReference>
<keyword evidence="4" id="KW-0479">Metal-binding</keyword>
<comment type="caution">
    <text evidence="10">The sequence shown here is derived from an EMBL/GenBank/DDBJ whole genome shotgun (WGS) entry which is preliminary data.</text>
</comment>
<dbReference type="GO" id="GO:0052693">
    <property type="term" value="F:epoxyqueuosine reductase activity"/>
    <property type="evidence" value="ECO:0007669"/>
    <property type="project" value="TreeGrafter"/>
</dbReference>
<dbReference type="Pfam" id="PF08331">
    <property type="entry name" value="QueG_DUF1730"/>
    <property type="match status" value="1"/>
</dbReference>
<dbReference type="InterPro" id="IPR017896">
    <property type="entry name" value="4Fe4S_Fe-S-bd"/>
</dbReference>
<evidence type="ECO:0000313" key="11">
    <source>
        <dbReference type="Proteomes" id="UP000176420"/>
    </source>
</evidence>
<dbReference type="Proteomes" id="UP000176420">
    <property type="component" value="Unassembled WGS sequence"/>
</dbReference>
<dbReference type="AlphaFoldDB" id="A0A1G2BGG9"/>
<name>A0A1G2BGG9_9BACT</name>
<keyword evidence="5" id="KW-0671">Queuosine biosynthesis</keyword>
<evidence type="ECO:0000256" key="3">
    <source>
        <dbReference type="ARBA" id="ARBA00022694"/>
    </source>
</evidence>
<evidence type="ECO:0000259" key="9">
    <source>
        <dbReference type="PROSITE" id="PS51379"/>
    </source>
</evidence>
<evidence type="ECO:0000256" key="6">
    <source>
        <dbReference type="ARBA" id="ARBA00023002"/>
    </source>
</evidence>
<dbReference type="NCBIfam" id="TIGR00276">
    <property type="entry name" value="tRNA epoxyqueuosine(34) reductase QueG"/>
    <property type="match status" value="1"/>
</dbReference>
<keyword evidence="7" id="KW-0408">Iron</keyword>
<dbReference type="PROSITE" id="PS51379">
    <property type="entry name" value="4FE4S_FER_2"/>
    <property type="match status" value="1"/>
</dbReference>
<evidence type="ECO:0000313" key="10">
    <source>
        <dbReference type="EMBL" id="OGY88313.1"/>
    </source>
</evidence>
<evidence type="ECO:0000256" key="4">
    <source>
        <dbReference type="ARBA" id="ARBA00022723"/>
    </source>
</evidence>
<dbReference type="EMBL" id="MHKI01000003">
    <property type="protein sequence ID" value="OGY88313.1"/>
    <property type="molecule type" value="Genomic_DNA"/>
</dbReference>
<keyword evidence="3" id="KW-0819">tRNA processing</keyword>
<dbReference type="InterPro" id="IPR004453">
    <property type="entry name" value="QueG"/>
</dbReference>
<dbReference type="GO" id="GO:0046872">
    <property type="term" value="F:metal ion binding"/>
    <property type="evidence" value="ECO:0007669"/>
    <property type="project" value="UniProtKB-KW"/>
</dbReference>
<dbReference type="Pfam" id="PF13484">
    <property type="entry name" value="Fer4_16"/>
    <property type="match status" value="1"/>
</dbReference>
<dbReference type="InterPro" id="IPR013542">
    <property type="entry name" value="QueG_DUF1730"/>
</dbReference>
<sequence length="334" mass="38371">MPVSPSKTFFHFKNWLQAGNQAQMHWLARPDAVDKRADLRKIMPNAQSVLVLGFRYTPPAIPQNLLNDPARGIIARYALYDDYHQILKQKLKLIVVSLKQSLGDFSDKIYVDTGPILERELAVYANLGFIGRHSNLIHRQLGSYLFLAEIITSVKKENFLFFEKKLTVSQNNACQLCHKCQTNCPTQAIVDNKIIDARKCISYLTIEHQGVIPSALRPLLKNRIYGCDLCQEVCPYNQTAQAQKAVVKNDFTQHPDLVAPLLESLLFFQEEEFKEKFKNSPILRAKREGLMRNVAVALGNWHHPRARILLKQILRKDPSLLVRTHAQWGLMRQY</sequence>
<keyword evidence="2" id="KW-0963">Cytoplasm</keyword>